<feature type="domain" description="AAA" evidence="2">
    <location>
        <begin position="4"/>
        <end position="180"/>
    </location>
</feature>
<reference evidence="3 4" key="1">
    <citation type="submission" date="2019-04" db="EMBL/GenBank/DDBJ databases">
        <authorList>
            <person name="Van Vliet M D."/>
        </authorList>
    </citation>
    <scope>NUCLEOTIDE SEQUENCE [LARGE SCALE GENOMIC DNA]</scope>
    <source>
        <strain evidence="3 4">F1</strain>
    </source>
</reference>
<organism evidence="3 4">
    <name type="scientific">Pontiella desulfatans</name>
    <dbReference type="NCBI Taxonomy" id="2750659"/>
    <lineage>
        <taxon>Bacteria</taxon>
        <taxon>Pseudomonadati</taxon>
        <taxon>Kiritimatiellota</taxon>
        <taxon>Kiritimatiellia</taxon>
        <taxon>Kiritimatiellales</taxon>
        <taxon>Pontiellaceae</taxon>
        <taxon>Pontiella</taxon>
    </lineage>
</organism>
<gene>
    <name evidence="3" type="primary">soj</name>
    <name evidence="3" type="ORF">PDESU_05921</name>
</gene>
<dbReference type="InterPro" id="IPR027417">
    <property type="entry name" value="P-loop_NTPase"/>
</dbReference>
<dbReference type="Pfam" id="PF13614">
    <property type="entry name" value="AAA_31"/>
    <property type="match status" value="1"/>
</dbReference>
<dbReference type="CDD" id="cd02042">
    <property type="entry name" value="ParAB_family"/>
    <property type="match status" value="1"/>
</dbReference>
<protein>
    <submittedName>
        <fullName evidence="3">Sporulation initiation inhibitor protein Soj</fullName>
    </submittedName>
</protein>
<dbReference type="InterPro" id="IPR025669">
    <property type="entry name" value="AAA_dom"/>
</dbReference>
<keyword evidence="4" id="KW-1185">Reference proteome</keyword>
<dbReference type="SUPFAM" id="SSF52540">
    <property type="entry name" value="P-loop containing nucleoside triphosphate hydrolases"/>
    <property type="match status" value="1"/>
</dbReference>
<dbReference type="PANTHER" id="PTHR13696">
    <property type="entry name" value="P-LOOP CONTAINING NUCLEOSIDE TRIPHOSPHATE HYDROLASE"/>
    <property type="match status" value="1"/>
</dbReference>
<accession>A0A6C2UBB1</accession>
<dbReference type="EMBL" id="CAAHFG010000004">
    <property type="protein sequence ID" value="VGO17325.1"/>
    <property type="molecule type" value="Genomic_DNA"/>
</dbReference>
<dbReference type="AlphaFoldDB" id="A0A6C2UBB1"/>
<evidence type="ECO:0000256" key="1">
    <source>
        <dbReference type="SAM" id="MobiDB-lite"/>
    </source>
</evidence>
<feature type="region of interest" description="Disordered" evidence="1">
    <location>
        <begin position="254"/>
        <end position="290"/>
    </location>
</feature>
<dbReference type="RefSeq" id="WP_136082809.1">
    <property type="nucleotide sequence ID" value="NZ_CAAHFG010000004.1"/>
</dbReference>
<dbReference type="Proteomes" id="UP000366872">
    <property type="component" value="Unassembled WGS sequence"/>
</dbReference>
<name>A0A6C2UBB1_PONDE</name>
<dbReference type="FunFam" id="3.40.50.300:FF:000285">
    <property type="entry name" value="Sporulation initiation inhibitor Soj"/>
    <property type="match status" value="1"/>
</dbReference>
<evidence type="ECO:0000259" key="2">
    <source>
        <dbReference type="Pfam" id="PF13614"/>
    </source>
</evidence>
<evidence type="ECO:0000313" key="3">
    <source>
        <dbReference type="EMBL" id="VGO17325.1"/>
    </source>
</evidence>
<proteinExistence type="predicted"/>
<evidence type="ECO:0000313" key="4">
    <source>
        <dbReference type="Proteomes" id="UP000366872"/>
    </source>
</evidence>
<dbReference type="PANTHER" id="PTHR13696:SF52">
    <property type="entry name" value="PARA FAMILY PROTEIN CT_582"/>
    <property type="match status" value="1"/>
</dbReference>
<dbReference type="Gene3D" id="3.40.50.300">
    <property type="entry name" value="P-loop containing nucleotide triphosphate hydrolases"/>
    <property type="match status" value="1"/>
</dbReference>
<dbReference type="InterPro" id="IPR050678">
    <property type="entry name" value="DNA_Partitioning_ATPase"/>
</dbReference>
<sequence>MKTTVVALANQKGGVGKTTTVINLSACLAEKRKKVLLVDLDPQANATSGLGLEKGFGQSIFPALLGETDGASLIKETGIKNLDIIPSELDLAGAEIAIARRDDYLHRLREAMDPIIESGTYDYIILDCPPSLGILFMNALNIAHEVIIPIQCEYLALEGLGVMVDIVNQISEAGNPDLHISGILMTMYNVSTNLSQQVVQEVVKHFGDRVFETLIPRNVRLSEAPSFGQPVIEYDPHCVGSAAYRNLAKEFIKRQKQDAEPETEALPTLSDVIARPPVPQATEETPDPSV</sequence>